<keyword evidence="2" id="KW-0472">Membrane</keyword>
<dbReference type="GO" id="GO:0016740">
    <property type="term" value="F:transferase activity"/>
    <property type="evidence" value="ECO:0007669"/>
    <property type="project" value="UniProtKB-KW"/>
</dbReference>
<keyword evidence="2" id="KW-1133">Transmembrane helix</keyword>
<dbReference type="InterPro" id="IPR043137">
    <property type="entry name" value="GGT_ssub_C"/>
</dbReference>
<sequence length="614" mass="67347">MLKNNQGNSSFYGATAAEEDPTFTIAQDVSPPRPPSLGCYTRFDTSDASIRSKPHIQGRGLQAIVLIMFLLASIVTLILLLQIYYYGNKIDNFRFEKTVAEDPRCSELGNHVMKRGGNAVDAVVAAQICASLVAPHLTGIGGGGFILIHARRSNKTSVIDFRETSPKSARNDRFMSNPNMVVAGRSSIGIPGFLKGLETAHQDFGSGDECCSWNSIIHLALNAVQREFLITESFKNATVNKISRKELEADDSNNLRAFIRPNQKMIPGEVHESKLFDKLIESYVEIASNGSNAFYDGQLGKNLVDETSGLINLEDLKSYKVLKREPISTTIANKYQIYASGPPSAGPKLIAALNAIDALKNERGVQLLTWGYFKKIITAADRLQRSKYELGDPSDPLVEKIVQTLMDKSVGELLISDVSDSEEYRDYPNRIPTGANIVAMDSKDVYVSSFTSLNSHFGSKFMTSDGILLNNAMSNFDIPSSEGQGSLDSINRLSRGKRPASPAVVALILDSENICGTRIGIGGASYLNVAQVLSNSLIYGQDLESSLQLPRIFVSNETTGFEMAYQGVDQKILAEYSRERSYYIQHLPFNTVNAINKTLDIVSVLRDPRGDAVY</sequence>
<keyword evidence="2" id="KW-0812">Transmembrane</keyword>
<keyword evidence="3" id="KW-0808">Transferase</keyword>
<feature type="transmembrane region" description="Helical" evidence="2">
    <location>
        <begin position="61"/>
        <end position="85"/>
    </location>
</feature>
<feature type="binding site" evidence="1">
    <location>
        <begin position="452"/>
        <end position="454"/>
    </location>
    <ligand>
        <name>L-glutamate</name>
        <dbReference type="ChEBI" id="CHEBI:29985"/>
    </ligand>
</feature>
<dbReference type="PRINTS" id="PR01210">
    <property type="entry name" value="GGTRANSPTASE"/>
</dbReference>
<proteinExistence type="predicted"/>
<dbReference type="PANTHER" id="PTHR11686:SF54">
    <property type="entry name" value="GLUTATHIONE HYDROLASE 7"/>
    <property type="match status" value="1"/>
</dbReference>
<dbReference type="SUPFAM" id="SSF56235">
    <property type="entry name" value="N-terminal nucleophile aminohydrolases (Ntn hydrolases)"/>
    <property type="match status" value="1"/>
</dbReference>
<feature type="binding site" evidence="1">
    <location>
        <position position="524"/>
    </location>
    <ligand>
        <name>L-glutamate</name>
        <dbReference type="ChEBI" id="CHEBI:29985"/>
    </ligand>
</feature>
<name>A0A0K2U206_LEPSM</name>
<dbReference type="GO" id="GO:0006751">
    <property type="term" value="P:glutathione catabolic process"/>
    <property type="evidence" value="ECO:0007669"/>
    <property type="project" value="InterPro"/>
</dbReference>
<gene>
    <name evidence="3" type="primary">GGT7</name>
</gene>
<dbReference type="AlphaFoldDB" id="A0A0K2U206"/>
<dbReference type="InterPro" id="IPR043138">
    <property type="entry name" value="GGT_lsub"/>
</dbReference>
<dbReference type="GO" id="GO:0036374">
    <property type="term" value="F:glutathione hydrolase activity"/>
    <property type="evidence" value="ECO:0007669"/>
    <property type="project" value="InterPro"/>
</dbReference>
<dbReference type="Gene3D" id="3.60.20.40">
    <property type="match status" value="1"/>
</dbReference>
<dbReference type="PANTHER" id="PTHR11686">
    <property type="entry name" value="GAMMA GLUTAMYL TRANSPEPTIDASE"/>
    <property type="match status" value="1"/>
</dbReference>
<evidence type="ECO:0000256" key="1">
    <source>
        <dbReference type="PIRSR" id="PIRSR600101-2"/>
    </source>
</evidence>
<organism evidence="3">
    <name type="scientific">Lepeophtheirus salmonis</name>
    <name type="common">Salmon louse</name>
    <name type="synonym">Caligus salmonis</name>
    <dbReference type="NCBI Taxonomy" id="72036"/>
    <lineage>
        <taxon>Eukaryota</taxon>
        <taxon>Metazoa</taxon>
        <taxon>Ecdysozoa</taxon>
        <taxon>Arthropoda</taxon>
        <taxon>Crustacea</taxon>
        <taxon>Multicrustacea</taxon>
        <taxon>Hexanauplia</taxon>
        <taxon>Copepoda</taxon>
        <taxon>Siphonostomatoida</taxon>
        <taxon>Caligidae</taxon>
        <taxon>Lepeophtheirus</taxon>
    </lineage>
</organism>
<evidence type="ECO:0000313" key="3">
    <source>
        <dbReference type="EMBL" id="CDW31962.1"/>
    </source>
</evidence>
<dbReference type="GO" id="GO:0005886">
    <property type="term" value="C:plasma membrane"/>
    <property type="evidence" value="ECO:0007669"/>
    <property type="project" value="TreeGrafter"/>
</dbReference>
<dbReference type="Gene3D" id="1.10.246.130">
    <property type="match status" value="1"/>
</dbReference>
<dbReference type="InterPro" id="IPR029055">
    <property type="entry name" value="Ntn_hydrolases_N"/>
</dbReference>
<evidence type="ECO:0000256" key="2">
    <source>
        <dbReference type="SAM" id="Phobius"/>
    </source>
</evidence>
<accession>A0A0K2U206</accession>
<dbReference type="InterPro" id="IPR000101">
    <property type="entry name" value="GGT_peptidase"/>
</dbReference>
<dbReference type="EMBL" id="HACA01014601">
    <property type="protein sequence ID" value="CDW31962.1"/>
    <property type="molecule type" value="Transcribed_RNA"/>
</dbReference>
<dbReference type="OrthoDB" id="6381052at2759"/>
<dbReference type="Pfam" id="PF01019">
    <property type="entry name" value="G_glu_transpept"/>
    <property type="match status" value="1"/>
</dbReference>
<protein>
    <submittedName>
        <fullName evidence="3">Gammaglutamyltransferase 7 [Alligator sinensis]</fullName>
    </submittedName>
</protein>
<reference evidence="3" key="1">
    <citation type="submission" date="2014-05" db="EMBL/GenBank/DDBJ databases">
        <authorList>
            <person name="Chronopoulou M."/>
        </authorList>
    </citation>
    <scope>NUCLEOTIDE SEQUENCE</scope>
    <source>
        <tissue evidence="3">Whole organism</tissue>
    </source>
</reference>
<feature type="binding site" evidence="1">
    <location>
        <position position="162"/>
    </location>
    <ligand>
        <name>L-glutamate</name>
        <dbReference type="ChEBI" id="CHEBI:29985"/>
    </ligand>
</feature>